<accession>A0A7G5XLV4</accession>
<dbReference type="AlphaFoldDB" id="A0A7G5XLV4"/>
<evidence type="ECO:0000313" key="1">
    <source>
        <dbReference type="EMBL" id="QNA46457.1"/>
    </source>
</evidence>
<name>A0A7G5XLV4_9BACT</name>
<reference evidence="2" key="1">
    <citation type="submission" date="2020-08" db="EMBL/GenBank/DDBJ databases">
        <title>Lacibacter sp. S13-6-6 genome sequencing.</title>
        <authorList>
            <person name="Jin L."/>
        </authorList>
    </citation>
    <scope>NUCLEOTIDE SEQUENCE [LARGE SCALE GENOMIC DNA]</scope>
    <source>
        <strain evidence="2">S13-6-6</strain>
    </source>
</reference>
<dbReference type="EMBL" id="CP060007">
    <property type="protein sequence ID" value="QNA46457.1"/>
    <property type="molecule type" value="Genomic_DNA"/>
</dbReference>
<dbReference type="KEGG" id="lacs:H4075_09880"/>
<evidence type="ECO:0000313" key="2">
    <source>
        <dbReference type="Proteomes" id="UP000515344"/>
    </source>
</evidence>
<dbReference type="RefSeq" id="WP_182806349.1">
    <property type="nucleotide sequence ID" value="NZ_CP060007.1"/>
</dbReference>
<organism evidence="1 2">
    <name type="scientific">Lacibacter sediminis</name>
    <dbReference type="NCBI Taxonomy" id="2760713"/>
    <lineage>
        <taxon>Bacteria</taxon>
        <taxon>Pseudomonadati</taxon>
        <taxon>Bacteroidota</taxon>
        <taxon>Chitinophagia</taxon>
        <taxon>Chitinophagales</taxon>
        <taxon>Chitinophagaceae</taxon>
        <taxon>Lacibacter</taxon>
    </lineage>
</organism>
<keyword evidence="2" id="KW-1185">Reference proteome</keyword>
<proteinExistence type="predicted"/>
<dbReference type="Proteomes" id="UP000515344">
    <property type="component" value="Chromosome"/>
</dbReference>
<sequence length="317" mass="37426">MNISYQGEKDILDKFDRYIFEDQVDQYKNISEEIKSQFIQEEIINGLKNKTEFREFIGPFYEFYQLNSLTFSNEVRDAYDDLLNDSYAYKWNIPISDIASKIEDINNSGIIYIPINMGTLLSMHTINVNIGTYFKEEFISIIANSGRFVDSNPESLQKLIDGFDFDHNFENYLRRREYSKNNSLQDNQEKSQSDLDEKLNPLFDLVDYELENGKTEVAGKKIKKIIRKIAKGRVEDEYLKMLFEKTLLAPGYEQGEKYSAFYPLLLFLLKDKIGLKFDLYTASEFEQQVDRPERKKTFYKGNYKKYQKSRVVRILGL</sequence>
<protein>
    <submittedName>
        <fullName evidence="1">Uncharacterized protein</fullName>
    </submittedName>
</protein>
<gene>
    <name evidence="1" type="ORF">H4075_09880</name>
</gene>